<evidence type="ECO:0000313" key="3">
    <source>
        <dbReference type="Proteomes" id="UP000256862"/>
    </source>
</evidence>
<name>A0A375GRB8_9BURK</name>
<reference evidence="1 3" key="2">
    <citation type="submission" date="2018-01" db="EMBL/GenBank/DDBJ databases">
        <authorList>
            <person name="Clerissi C."/>
        </authorList>
    </citation>
    <scope>NUCLEOTIDE SEQUENCE</scope>
    <source>
        <strain evidence="1">Cupriavidus oxalaticus LMG 2235</strain>
        <plasmid evidence="3">co2235_mp</plasmid>
    </source>
</reference>
<proteinExistence type="predicted"/>
<protein>
    <recommendedName>
        <fullName evidence="4">Preprotein translocase subunit SecA</fullName>
    </recommendedName>
</protein>
<evidence type="ECO:0000313" key="1">
    <source>
        <dbReference type="EMBL" id="SPC07741.1"/>
    </source>
</evidence>
<dbReference type="AlphaFoldDB" id="A0A375GRB8"/>
<dbReference type="OrthoDB" id="9034987at2"/>
<sequence>MLSPHEIAALMVLNDAEASCELDPFDIGALVERRLVRFEAATPRQSQIQVTGKGRQLLEAISRDR</sequence>
<dbReference type="EMBL" id="OGUS01000143">
    <property type="protein sequence ID" value="SPC24424.1"/>
    <property type="molecule type" value="Genomic_DNA"/>
</dbReference>
<evidence type="ECO:0008006" key="4">
    <source>
        <dbReference type="Google" id="ProtNLM"/>
    </source>
</evidence>
<geneLocation type="plasmid" evidence="3">
    <name>co2235_mp</name>
</geneLocation>
<organism evidence="1 3">
    <name type="scientific">Cupriavidus oxalaticus</name>
    <dbReference type="NCBI Taxonomy" id="96344"/>
    <lineage>
        <taxon>Bacteria</taxon>
        <taxon>Pseudomonadati</taxon>
        <taxon>Pseudomonadota</taxon>
        <taxon>Betaproteobacteria</taxon>
        <taxon>Burkholderiales</taxon>
        <taxon>Burkholderiaceae</taxon>
        <taxon>Cupriavidus</taxon>
    </lineage>
</organism>
<dbReference type="Proteomes" id="UP000256862">
    <property type="component" value="Plasmid CO2235_mp"/>
</dbReference>
<gene>
    <name evidence="2" type="ORF">CO2235_MP80304</name>
    <name evidence="1" type="ORF">CO2235_U770183</name>
</gene>
<comment type="caution">
    <text evidence="1">The sequence shown here is derived from an EMBL/GenBank/DDBJ whole genome shotgun (WGS) entry which is preliminary data.</text>
</comment>
<accession>A0A375GRB8</accession>
<reference evidence="3" key="1">
    <citation type="submission" date="2018-01" db="EMBL/GenBank/DDBJ databases">
        <authorList>
            <person name="Gaut B.S."/>
            <person name="Morton B.R."/>
            <person name="Clegg M.T."/>
            <person name="Duvall M.R."/>
        </authorList>
    </citation>
    <scope>NUCLEOTIDE SEQUENCE [LARGE SCALE GENOMIC DNA]</scope>
</reference>
<dbReference type="EMBL" id="OGUS01000084">
    <property type="protein sequence ID" value="SPC07741.1"/>
    <property type="molecule type" value="Genomic_DNA"/>
</dbReference>
<evidence type="ECO:0000313" key="2">
    <source>
        <dbReference type="EMBL" id="SPC24424.1"/>
    </source>
</evidence>